<evidence type="ECO:0000256" key="1">
    <source>
        <dbReference type="ARBA" id="ARBA00001946"/>
    </source>
</evidence>
<comment type="subcellular location">
    <subcellularLocation>
        <location evidence="2">Membrane</location>
        <topology evidence="2">Multi-pass membrane protein</topology>
    </subcellularLocation>
</comment>
<evidence type="ECO:0000256" key="6">
    <source>
        <dbReference type="ARBA" id="ARBA00022679"/>
    </source>
</evidence>
<dbReference type="FunFam" id="1.10.357.140:FF:000008">
    <property type="entry name" value="4-hydroxybenzoate octaprenyltransferase"/>
    <property type="match status" value="1"/>
</dbReference>
<keyword evidence="5" id="KW-0997">Cell inner membrane</keyword>
<dbReference type="NCBIfam" id="TIGR01475">
    <property type="entry name" value="ubiA_other"/>
    <property type="match status" value="1"/>
</dbReference>
<dbReference type="NCBIfam" id="NF041585">
    <property type="entry name" value="MqnP_Cj_Hp"/>
    <property type="match status" value="1"/>
</dbReference>
<dbReference type="GO" id="GO:0005886">
    <property type="term" value="C:plasma membrane"/>
    <property type="evidence" value="ECO:0007669"/>
    <property type="project" value="TreeGrafter"/>
</dbReference>
<evidence type="ECO:0000256" key="2">
    <source>
        <dbReference type="ARBA" id="ARBA00004141"/>
    </source>
</evidence>
<gene>
    <name evidence="13" type="ORF">F4V45_09010</name>
</gene>
<feature type="transmembrane region" description="Helical" evidence="12">
    <location>
        <begin position="226"/>
        <end position="255"/>
    </location>
</feature>
<evidence type="ECO:0000256" key="4">
    <source>
        <dbReference type="ARBA" id="ARBA00022475"/>
    </source>
</evidence>
<organism evidence="13 14">
    <name type="scientific">Helicobacter canis</name>
    <dbReference type="NCBI Taxonomy" id="29419"/>
    <lineage>
        <taxon>Bacteria</taxon>
        <taxon>Pseudomonadati</taxon>
        <taxon>Campylobacterota</taxon>
        <taxon>Epsilonproteobacteria</taxon>
        <taxon>Campylobacterales</taxon>
        <taxon>Helicobacteraceae</taxon>
        <taxon>Helicobacter</taxon>
    </lineage>
</organism>
<evidence type="ECO:0000256" key="3">
    <source>
        <dbReference type="ARBA" id="ARBA00005985"/>
    </source>
</evidence>
<keyword evidence="8 12" id="KW-0812">Transmembrane</keyword>
<keyword evidence="6 13" id="KW-0808">Transferase</keyword>
<sequence>MQSAIKIWNRTKISLKNFSELVAFEHTIFSASFILMAMCVASVETNMSLWVGWETFVLCIVALISARNFAMGFNRFCDRDIDARNERTKSRPSVDGRLSARKILVFCIVNALVFVLSSALINSLALALSVPFLAVLGGYSLMKRFSSLAHLVLGISLGLAPIAGAIAVQGSVPMWSVLLAFGVVFWVAGFDVLYSLQDIQVDRQEGLFSIPSRFGIRHSLLISRSFHICAVVLWCGFVYVAGLGAVAWLGVGLSMGMLIYEQYLVHKNFANIPKAFFVTNGYLGFVFLACIVCDGAVRLGGGL</sequence>
<feature type="transmembrane region" description="Helical" evidence="12">
    <location>
        <begin position="21"/>
        <end position="43"/>
    </location>
</feature>
<dbReference type="RefSeq" id="WP_150337986.1">
    <property type="nucleotide sequence ID" value="NZ_JAERIX010000003.1"/>
</dbReference>
<evidence type="ECO:0000313" key="13">
    <source>
        <dbReference type="EMBL" id="KAA8707257.1"/>
    </source>
</evidence>
<dbReference type="InterPro" id="IPR044878">
    <property type="entry name" value="UbiA_sf"/>
</dbReference>
<keyword evidence="10 12" id="KW-0472">Membrane</keyword>
<proteinExistence type="inferred from homology"/>
<dbReference type="CDD" id="cd13959">
    <property type="entry name" value="PT_UbiA_COQ2"/>
    <property type="match status" value="1"/>
</dbReference>
<dbReference type="PANTHER" id="PTHR11048">
    <property type="entry name" value="PRENYLTRANSFERASES"/>
    <property type="match status" value="1"/>
</dbReference>
<protein>
    <recommendedName>
        <fullName evidence="11">4-hydroxybenzoate polyprenyltransferase</fullName>
        <ecNumber evidence="11">2.5.1.39</ecNumber>
    </recommendedName>
</protein>
<evidence type="ECO:0000256" key="11">
    <source>
        <dbReference type="ARBA" id="ARBA00034524"/>
    </source>
</evidence>
<evidence type="ECO:0000256" key="10">
    <source>
        <dbReference type="ARBA" id="ARBA00023136"/>
    </source>
</evidence>
<dbReference type="GO" id="GO:0006744">
    <property type="term" value="P:ubiquinone biosynthetic process"/>
    <property type="evidence" value="ECO:0007669"/>
    <property type="project" value="UniProtKB-KW"/>
</dbReference>
<feature type="transmembrane region" description="Helical" evidence="12">
    <location>
        <begin position="98"/>
        <end position="117"/>
    </location>
</feature>
<dbReference type="AlphaFoldDB" id="A0A5M9QHA7"/>
<name>A0A5M9QHA7_9HELI</name>
<dbReference type="EMBL" id="VXKE01000023">
    <property type="protein sequence ID" value="KAA8707257.1"/>
    <property type="molecule type" value="Genomic_DNA"/>
</dbReference>
<dbReference type="PANTHER" id="PTHR11048:SF28">
    <property type="entry name" value="4-HYDROXYBENZOATE POLYPRENYLTRANSFERASE, MITOCHONDRIAL"/>
    <property type="match status" value="1"/>
</dbReference>
<feature type="transmembrane region" description="Helical" evidence="12">
    <location>
        <begin position="275"/>
        <end position="297"/>
    </location>
</feature>
<keyword evidence="7" id="KW-0831">Ubiquinone biosynthesis</keyword>
<evidence type="ECO:0000256" key="12">
    <source>
        <dbReference type="SAM" id="Phobius"/>
    </source>
</evidence>
<accession>A0A5M9QHA7</accession>
<evidence type="ECO:0000313" key="14">
    <source>
        <dbReference type="Proteomes" id="UP000323707"/>
    </source>
</evidence>
<feature type="transmembrane region" description="Helical" evidence="12">
    <location>
        <begin position="55"/>
        <end position="77"/>
    </location>
</feature>
<evidence type="ECO:0000256" key="9">
    <source>
        <dbReference type="ARBA" id="ARBA00022989"/>
    </source>
</evidence>
<comment type="similarity">
    <text evidence="3">Belongs to the UbiA prenyltransferase family.</text>
</comment>
<dbReference type="Pfam" id="PF01040">
    <property type="entry name" value="UbiA"/>
    <property type="match status" value="1"/>
</dbReference>
<evidence type="ECO:0000256" key="7">
    <source>
        <dbReference type="ARBA" id="ARBA00022688"/>
    </source>
</evidence>
<comment type="cofactor">
    <cofactor evidence="1">
        <name>Mg(2+)</name>
        <dbReference type="ChEBI" id="CHEBI:18420"/>
    </cofactor>
</comment>
<dbReference type="GO" id="GO:0008412">
    <property type="term" value="F:4-hydroxybenzoate polyprenyltransferase activity"/>
    <property type="evidence" value="ECO:0007669"/>
    <property type="project" value="UniProtKB-EC"/>
</dbReference>
<dbReference type="InterPro" id="IPR006371">
    <property type="entry name" value="Polyprenyltransferase_UbiA-li"/>
</dbReference>
<reference evidence="13 14" key="1">
    <citation type="submission" date="2019-09" db="EMBL/GenBank/DDBJ databases">
        <title>Draft genome sequence of various Type strains from the CCUG.</title>
        <authorList>
            <person name="Pineiro-Iglesias B."/>
            <person name="Tunovic T."/>
            <person name="Unosson C."/>
            <person name="Inganas E."/>
            <person name="Ohlen M."/>
            <person name="Cardew S."/>
            <person name="Jensie-Markopoulos S."/>
            <person name="Salva-Serra F."/>
            <person name="Jaen-Luchoro D."/>
            <person name="Karlsson R."/>
            <person name="Svensson-Stadler L."/>
            <person name="Chun J."/>
            <person name="Moore E."/>
        </authorList>
    </citation>
    <scope>NUCLEOTIDE SEQUENCE [LARGE SCALE GENOMIC DNA]</scope>
    <source>
        <strain evidence="13 14">CCUG 32756T</strain>
    </source>
</reference>
<dbReference type="Proteomes" id="UP000323707">
    <property type="component" value="Unassembled WGS sequence"/>
</dbReference>
<dbReference type="InterPro" id="IPR000537">
    <property type="entry name" value="UbiA_prenyltransferase"/>
</dbReference>
<evidence type="ECO:0000256" key="5">
    <source>
        <dbReference type="ARBA" id="ARBA00022519"/>
    </source>
</evidence>
<keyword evidence="9 12" id="KW-1133">Transmembrane helix</keyword>
<evidence type="ECO:0000256" key="8">
    <source>
        <dbReference type="ARBA" id="ARBA00022692"/>
    </source>
</evidence>
<keyword evidence="4" id="KW-1003">Cell membrane</keyword>
<dbReference type="InterPro" id="IPR039653">
    <property type="entry name" value="Prenyltransferase"/>
</dbReference>
<comment type="caution">
    <text evidence="13">The sequence shown here is derived from an EMBL/GenBank/DDBJ whole genome shotgun (WGS) entry which is preliminary data.</text>
</comment>
<dbReference type="Gene3D" id="1.10.357.140">
    <property type="entry name" value="UbiA prenyltransferase"/>
    <property type="match status" value="1"/>
</dbReference>
<feature type="transmembrane region" description="Helical" evidence="12">
    <location>
        <begin position="148"/>
        <end position="168"/>
    </location>
</feature>
<dbReference type="Gene3D" id="1.20.120.1780">
    <property type="entry name" value="UbiA prenyltransferase"/>
    <property type="match status" value="1"/>
</dbReference>
<dbReference type="EC" id="2.5.1.39" evidence="11"/>
<dbReference type="FunFam" id="1.20.120.1780:FF:000001">
    <property type="entry name" value="4-hydroxybenzoate octaprenyltransferase"/>
    <property type="match status" value="1"/>
</dbReference>
<dbReference type="NCBIfam" id="NF009515">
    <property type="entry name" value="PRK12874.1"/>
    <property type="match status" value="1"/>
</dbReference>
<feature type="transmembrane region" description="Helical" evidence="12">
    <location>
        <begin position="174"/>
        <end position="194"/>
    </location>
</feature>